<evidence type="ECO:0000313" key="1">
    <source>
        <dbReference type="EnsemblPlants" id="LPERR06G23650.1"/>
    </source>
</evidence>
<keyword evidence="2" id="KW-1185">Reference proteome</keyword>
<name>A0A0D9WUD6_9ORYZ</name>
<reference evidence="2" key="2">
    <citation type="submission" date="2013-12" db="EMBL/GenBank/DDBJ databases">
        <authorList>
            <person name="Yu Y."/>
            <person name="Lee S."/>
            <person name="de Baynast K."/>
            <person name="Wissotski M."/>
            <person name="Liu L."/>
            <person name="Talag J."/>
            <person name="Goicoechea J."/>
            <person name="Angelova A."/>
            <person name="Jetty R."/>
            <person name="Kudrna D."/>
            <person name="Golser W."/>
            <person name="Rivera L."/>
            <person name="Zhang J."/>
            <person name="Wing R."/>
        </authorList>
    </citation>
    <scope>NUCLEOTIDE SEQUENCE</scope>
</reference>
<dbReference type="EnsemblPlants" id="LPERR06G23650.1">
    <property type="protein sequence ID" value="LPERR06G23650.1"/>
    <property type="gene ID" value="LPERR06G23650"/>
</dbReference>
<organism evidence="1 2">
    <name type="scientific">Leersia perrieri</name>
    <dbReference type="NCBI Taxonomy" id="77586"/>
    <lineage>
        <taxon>Eukaryota</taxon>
        <taxon>Viridiplantae</taxon>
        <taxon>Streptophyta</taxon>
        <taxon>Embryophyta</taxon>
        <taxon>Tracheophyta</taxon>
        <taxon>Spermatophyta</taxon>
        <taxon>Magnoliopsida</taxon>
        <taxon>Liliopsida</taxon>
        <taxon>Poales</taxon>
        <taxon>Poaceae</taxon>
        <taxon>BOP clade</taxon>
        <taxon>Oryzoideae</taxon>
        <taxon>Oryzeae</taxon>
        <taxon>Oryzinae</taxon>
        <taxon>Leersia</taxon>
    </lineage>
</organism>
<dbReference type="AlphaFoldDB" id="A0A0D9WUD6"/>
<dbReference type="Proteomes" id="UP000032180">
    <property type="component" value="Chromosome 6"/>
</dbReference>
<dbReference type="HOGENOM" id="CLU_2852933_0_0_1"/>
<sequence>MLQRRVFGATLDKPSKTFPSVTSECTRPCDLAITLSSSCLFSLSPFLLHLAALSLAEERELSELR</sequence>
<evidence type="ECO:0000313" key="2">
    <source>
        <dbReference type="Proteomes" id="UP000032180"/>
    </source>
</evidence>
<reference evidence="1" key="3">
    <citation type="submission" date="2015-04" db="UniProtKB">
        <authorList>
            <consortium name="EnsemblPlants"/>
        </authorList>
    </citation>
    <scope>IDENTIFICATION</scope>
</reference>
<dbReference type="Gramene" id="LPERR06G23650.1">
    <property type="protein sequence ID" value="LPERR06G23650.1"/>
    <property type="gene ID" value="LPERR06G23650"/>
</dbReference>
<reference evidence="1 2" key="1">
    <citation type="submission" date="2012-08" db="EMBL/GenBank/DDBJ databases">
        <title>Oryza genome evolution.</title>
        <authorList>
            <person name="Wing R.A."/>
        </authorList>
    </citation>
    <scope>NUCLEOTIDE SEQUENCE</scope>
</reference>
<protein>
    <submittedName>
        <fullName evidence="1">Uncharacterized protein</fullName>
    </submittedName>
</protein>
<accession>A0A0D9WUD6</accession>
<proteinExistence type="predicted"/>